<organism evidence="1">
    <name type="scientific">freshwater metagenome</name>
    <dbReference type="NCBI Taxonomy" id="449393"/>
    <lineage>
        <taxon>unclassified sequences</taxon>
        <taxon>metagenomes</taxon>
        <taxon>ecological metagenomes</taxon>
    </lineage>
</organism>
<evidence type="ECO:0000313" key="1">
    <source>
        <dbReference type="EMBL" id="CAB4734166.1"/>
    </source>
</evidence>
<sequence>MTLNTDDASAAGDVKVTEKVPEPLLTVAPVIPGPA</sequence>
<gene>
    <name evidence="1" type="ORF">UFOPK2782_00516</name>
</gene>
<name>A0A6J6SGU9_9ZZZZ</name>
<protein>
    <submittedName>
        <fullName evidence="1">Unannotated protein</fullName>
    </submittedName>
</protein>
<proteinExistence type="predicted"/>
<reference evidence="1" key="1">
    <citation type="submission" date="2020-05" db="EMBL/GenBank/DDBJ databases">
        <authorList>
            <person name="Chiriac C."/>
            <person name="Salcher M."/>
            <person name="Ghai R."/>
            <person name="Kavagutti S V."/>
        </authorList>
    </citation>
    <scope>NUCLEOTIDE SEQUENCE</scope>
</reference>
<dbReference type="AlphaFoldDB" id="A0A6J6SGU9"/>
<dbReference type="EMBL" id="CAEZYS010000048">
    <property type="protein sequence ID" value="CAB4734166.1"/>
    <property type="molecule type" value="Genomic_DNA"/>
</dbReference>
<accession>A0A6J6SGU9</accession>